<feature type="transmembrane region" description="Helical" evidence="1">
    <location>
        <begin position="100"/>
        <end position="125"/>
    </location>
</feature>
<dbReference type="AlphaFoldDB" id="A0A225DTN8"/>
<dbReference type="Proteomes" id="UP000214646">
    <property type="component" value="Unassembled WGS sequence"/>
</dbReference>
<dbReference type="EMBL" id="NIDE01000009">
    <property type="protein sequence ID" value="OWK39745.1"/>
    <property type="molecule type" value="Genomic_DNA"/>
</dbReference>
<comment type="caution">
    <text evidence="2">The sequence shown here is derived from an EMBL/GenBank/DDBJ whole genome shotgun (WGS) entry which is preliminary data.</text>
</comment>
<feature type="transmembrane region" description="Helical" evidence="1">
    <location>
        <begin position="67"/>
        <end position="88"/>
    </location>
</feature>
<dbReference type="OrthoDB" id="165943at2"/>
<dbReference type="RefSeq" id="WP_088256609.1">
    <property type="nucleotide sequence ID" value="NZ_NIDE01000009.1"/>
</dbReference>
<reference evidence="3" key="1">
    <citation type="submission" date="2017-06" db="EMBL/GenBank/DDBJ databases">
        <title>Genome analysis of Fimbriiglobus ruber SP5, the first member of the order Planctomycetales with confirmed chitinolytic capability.</title>
        <authorList>
            <person name="Ravin N.V."/>
            <person name="Rakitin A.L."/>
            <person name="Ivanova A.A."/>
            <person name="Beletsky A.V."/>
            <person name="Kulichevskaya I.S."/>
            <person name="Mardanov A.V."/>
            <person name="Dedysh S.N."/>
        </authorList>
    </citation>
    <scope>NUCLEOTIDE SEQUENCE [LARGE SCALE GENOMIC DNA]</scope>
    <source>
        <strain evidence="3">SP5</strain>
    </source>
</reference>
<name>A0A225DTN8_9BACT</name>
<keyword evidence="1" id="KW-0472">Membrane</keyword>
<gene>
    <name evidence="2" type="ORF">FRUB_05635</name>
</gene>
<sequence length="173" mass="17675">MMTHETVVGAFDNRERAREAIQGLKSAGFSDDQLGILTQDQSTRVVGERAAAADETPSSHWEEGTGIGAAAGAATGLGIGLAVAAGLVPPLGPIIAGGTLIALLASAGAGATVGSVVGGLIGLGVPEDEASYYEEEFRSGRTLVTVRTENRAEEARSILNQHGAVQRETVDTY</sequence>
<evidence type="ECO:0000313" key="2">
    <source>
        <dbReference type="EMBL" id="OWK39745.1"/>
    </source>
</evidence>
<organism evidence="2 3">
    <name type="scientific">Fimbriiglobus ruber</name>
    <dbReference type="NCBI Taxonomy" id="1908690"/>
    <lineage>
        <taxon>Bacteria</taxon>
        <taxon>Pseudomonadati</taxon>
        <taxon>Planctomycetota</taxon>
        <taxon>Planctomycetia</taxon>
        <taxon>Gemmatales</taxon>
        <taxon>Gemmataceae</taxon>
        <taxon>Fimbriiglobus</taxon>
    </lineage>
</organism>
<proteinExistence type="predicted"/>
<dbReference type="PANTHER" id="PTHR36109:SF2">
    <property type="entry name" value="MEMBRANE PROTEIN"/>
    <property type="match status" value="1"/>
</dbReference>
<keyword evidence="1" id="KW-0812">Transmembrane</keyword>
<dbReference type="PANTHER" id="PTHR36109">
    <property type="entry name" value="MEMBRANE PROTEIN-RELATED"/>
    <property type="match status" value="1"/>
</dbReference>
<keyword evidence="1" id="KW-1133">Transmembrane helix</keyword>
<protein>
    <submittedName>
        <fullName evidence="2">Uncharacterized protein</fullName>
    </submittedName>
</protein>
<evidence type="ECO:0000256" key="1">
    <source>
        <dbReference type="SAM" id="Phobius"/>
    </source>
</evidence>
<dbReference type="InterPro" id="IPR052948">
    <property type="entry name" value="Low_temp-induced_all0457"/>
</dbReference>
<keyword evidence="3" id="KW-1185">Reference proteome</keyword>
<accession>A0A225DTN8</accession>
<evidence type="ECO:0000313" key="3">
    <source>
        <dbReference type="Proteomes" id="UP000214646"/>
    </source>
</evidence>